<dbReference type="Proteomes" id="UP000051380">
    <property type="component" value="Unassembled WGS sequence"/>
</dbReference>
<proteinExistence type="predicted"/>
<dbReference type="OrthoDB" id="9815501at2"/>
<gene>
    <name evidence="1" type="ORF">AOQ72_27680</name>
</gene>
<dbReference type="InterPro" id="IPR022789">
    <property type="entry name" value="ParD"/>
</dbReference>
<dbReference type="InterPro" id="IPR038296">
    <property type="entry name" value="ParD_sf"/>
</dbReference>
<reference evidence="1 2" key="1">
    <citation type="submission" date="2015-09" db="EMBL/GenBank/DDBJ databases">
        <title>Draft Genome Sequence of the Strain BR 3267 (Bradyrhizobium yuanmingense) recommended as inoculant for cowpea in Brazil.</title>
        <authorList>
            <person name="Simoes-Araujo J.L."/>
            <person name="Zilli J.E."/>
        </authorList>
    </citation>
    <scope>NUCLEOTIDE SEQUENCE [LARGE SCALE GENOMIC DNA]</scope>
    <source>
        <strain evidence="1 2">BR3267</strain>
    </source>
</reference>
<sequence>MRTSKPITVTFGPQRASLEARLKSGEYASASEVMRSALRALDRQDAALDEYLAAKVQASVQDPRPSVAASDVFKRLRTRHARNVKAAKRGT</sequence>
<protein>
    <submittedName>
        <fullName evidence="1">CopG family transcriptional regulator</fullName>
    </submittedName>
</protein>
<dbReference type="EMBL" id="LJYF01000031">
    <property type="protein sequence ID" value="KRP92005.1"/>
    <property type="molecule type" value="Genomic_DNA"/>
</dbReference>
<name>A0A0R3C2J6_9BRAD</name>
<dbReference type="Pfam" id="PF03693">
    <property type="entry name" value="ParD_antitoxin"/>
    <property type="match status" value="1"/>
</dbReference>
<dbReference type="AlphaFoldDB" id="A0A0R3C2J6"/>
<accession>A0A0R3C2J6</accession>
<evidence type="ECO:0000313" key="2">
    <source>
        <dbReference type="Proteomes" id="UP000051380"/>
    </source>
</evidence>
<dbReference type="Gene3D" id="6.10.10.120">
    <property type="entry name" value="Antitoxin ParD1-like"/>
    <property type="match status" value="1"/>
</dbReference>
<dbReference type="RefSeq" id="WP_057028816.1">
    <property type="nucleotide sequence ID" value="NZ_LJYF01000031.1"/>
</dbReference>
<dbReference type="STRING" id="108015.GA0061099_1004173"/>
<evidence type="ECO:0000313" key="1">
    <source>
        <dbReference type="EMBL" id="KRP92005.1"/>
    </source>
</evidence>
<organism evidence="1 2">
    <name type="scientific">Bradyrhizobium yuanmingense</name>
    <dbReference type="NCBI Taxonomy" id="108015"/>
    <lineage>
        <taxon>Bacteria</taxon>
        <taxon>Pseudomonadati</taxon>
        <taxon>Pseudomonadota</taxon>
        <taxon>Alphaproteobacteria</taxon>
        <taxon>Hyphomicrobiales</taxon>
        <taxon>Nitrobacteraceae</taxon>
        <taxon>Bradyrhizobium</taxon>
    </lineage>
</organism>
<comment type="caution">
    <text evidence="1">The sequence shown here is derived from an EMBL/GenBank/DDBJ whole genome shotgun (WGS) entry which is preliminary data.</text>
</comment>